<dbReference type="Proteomes" id="UP001152795">
    <property type="component" value="Unassembled WGS sequence"/>
</dbReference>
<feature type="compositionally biased region" description="Acidic residues" evidence="1">
    <location>
        <begin position="41"/>
        <end position="58"/>
    </location>
</feature>
<dbReference type="EMBL" id="CACRXK020002897">
    <property type="protein sequence ID" value="CAB3996563.1"/>
    <property type="molecule type" value="Genomic_DNA"/>
</dbReference>
<dbReference type="OrthoDB" id="5984265at2759"/>
<accession>A0A7D9I4V2</accession>
<feature type="compositionally biased region" description="Polar residues" evidence="1">
    <location>
        <begin position="14"/>
        <end position="35"/>
    </location>
</feature>
<name>A0A7D9I4V2_PARCT</name>
<dbReference type="AlphaFoldDB" id="A0A7D9I4V2"/>
<feature type="non-terminal residue" evidence="2">
    <location>
        <position position="1"/>
    </location>
</feature>
<evidence type="ECO:0000313" key="2">
    <source>
        <dbReference type="EMBL" id="CAB3996563.1"/>
    </source>
</evidence>
<proteinExistence type="predicted"/>
<organism evidence="2 3">
    <name type="scientific">Paramuricea clavata</name>
    <name type="common">Red gorgonian</name>
    <name type="synonym">Violescent sea-whip</name>
    <dbReference type="NCBI Taxonomy" id="317549"/>
    <lineage>
        <taxon>Eukaryota</taxon>
        <taxon>Metazoa</taxon>
        <taxon>Cnidaria</taxon>
        <taxon>Anthozoa</taxon>
        <taxon>Octocorallia</taxon>
        <taxon>Malacalcyonacea</taxon>
        <taxon>Plexauridae</taxon>
        <taxon>Paramuricea</taxon>
    </lineage>
</organism>
<reference evidence="2" key="1">
    <citation type="submission" date="2020-04" db="EMBL/GenBank/DDBJ databases">
        <authorList>
            <person name="Alioto T."/>
            <person name="Alioto T."/>
            <person name="Gomez Garrido J."/>
        </authorList>
    </citation>
    <scope>NUCLEOTIDE SEQUENCE</scope>
    <source>
        <strain evidence="2">A484AB</strain>
    </source>
</reference>
<keyword evidence="3" id="KW-1185">Reference proteome</keyword>
<evidence type="ECO:0000256" key="1">
    <source>
        <dbReference type="SAM" id="MobiDB-lite"/>
    </source>
</evidence>
<protein>
    <submittedName>
        <fullName evidence="2">Uncharacterized protein</fullName>
    </submittedName>
</protein>
<gene>
    <name evidence="2" type="ORF">PACLA_8A008628</name>
</gene>
<feature type="compositionally biased region" description="Basic and acidic residues" evidence="1">
    <location>
        <begin position="59"/>
        <end position="68"/>
    </location>
</feature>
<feature type="region of interest" description="Disordered" evidence="1">
    <location>
        <begin position="1"/>
        <end position="84"/>
    </location>
</feature>
<evidence type="ECO:0000313" key="3">
    <source>
        <dbReference type="Proteomes" id="UP001152795"/>
    </source>
</evidence>
<comment type="caution">
    <text evidence="2">The sequence shown here is derived from an EMBL/GenBank/DDBJ whole genome shotgun (WGS) entry which is preliminary data.</text>
</comment>
<sequence length="111" mass="12240">EYIDVEAPLLSPMTPRTLSESGPNHGLSSVRTSFGNVFVSEENDAEDEDEVLVNEDGEPDKRSEEKSSDSGLVESEGNSEECIKVDDEDSVLIVNRSGKAPKFRERKESHV</sequence>